<evidence type="ECO:0000313" key="1">
    <source>
        <dbReference type="EMBL" id="CAB4164758.1"/>
    </source>
</evidence>
<dbReference type="EMBL" id="LR796766">
    <property type="protein sequence ID" value="CAB4164758.1"/>
    <property type="molecule type" value="Genomic_DNA"/>
</dbReference>
<gene>
    <name evidence="1" type="ORF">UFOVP828_106</name>
</gene>
<organism evidence="1">
    <name type="scientific">uncultured Caudovirales phage</name>
    <dbReference type="NCBI Taxonomy" id="2100421"/>
    <lineage>
        <taxon>Viruses</taxon>
        <taxon>Duplodnaviria</taxon>
        <taxon>Heunggongvirae</taxon>
        <taxon>Uroviricota</taxon>
        <taxon>Caudoviricetes</taxon>
        <taxon>Peduoviridae</taxon>
        <taxon>Maltschvirus</taxon>
        <taxon>Maltschvirus maltsch</taxon>
    </lineage>
</organism>
<protein>
    <submittedName>
        <fullName evidence="1">Uncharacterized protein</fullName>
    </submittedName>
</protein>
<proteinExistence type="predicted"/>
<accession>A0A6J5P677</accession>
<name>A0A6J5P677_9CAUD</name>
<sequence>MSLEKDIKNILLEVGQGIKIHTIDANNTALEIDYDKHTIKLLELFKKYLEENRGE</sequence>
<reference evidence="1" key="1">
    <citation type="submission" date="2020-04" db="EMBL/GenBank/DDBJ databases">
        <authorList>
            <person name="Chiriac C."/>
            <person name="Salcher M."/>
            <person name="Ghai R."/>
            <person name="Kavagutti S V."/>
        </authorList>
    </citation>
    <scope>NUCLEOTIDE SEQUENCE</scope>
</reference>